<dbReference type="EMBL" id="CH473961">
    <property type="protein sequence ID" value="EDM01346.1"/>
    <property type="molecule type" value="Genomic_DNA"/>
</dbReference>
<dbReference type="Proteomes" id="UP000234681">
    <property type="component" value="Chromosome 2"/>
</dbReference>
<organism evidence="1 2">
    <name type="scientific">Rattus norvegicus</name>
    <name type="common">Rat</name>
    <dbReference type="NCBI Taxonomy" id="10116"/>
    <lineage>
        <taxon>Eukaryota</taxon>
        <taxon>Metazoa</taxon>
        <taxon>Chordata</taxon>
        <taxon>Craniata</taxon>
        <taxon>Vertebrata</taxon>
        <taxon>Euteleostomi</taxon>
        <taxon>Mammalia</taxon>
        <taxon>Eutheria</taxon>
        <taxon>Euarchontoglires</taxon>
        <taxon>Glires</taxon>
        <taxon>Rodentia</taxon>
        <taxon>Myomorpha</taxon>
        <taxon>Muroidea</taxon>
        <taxon>Muridae</taxon>
        <taxon>Murinae</taxon>
        <taxon>Rattus</taxon>
    </lineage>
</organism>
<proteinExistence type="predicted"/>
<gene>
    <name evidence="1" type="ORF">rCG_63407</name>
</gene>
<evidence type="ECO:0000313" key="1">
    <source>
        <dbReference type="EMBL" id="EDM01346.1"/>
    </source>
</evidence>
<sequence>MGDLILHSLVTSVLCLYDKDHTRSSPKAVSYRTHLNGRSQLNFGKKFRYSHALSVIVHKE</sequence>
<name>A6II48_RAT</name>
<dbReference type="AlphaFoldDB" id="A6II48"/>
<accession>A6II48</accession>
<protein>
    <submittedName>
        <fullName evidence="1">RCG63407</fullName>
    </submittedName>
</protein>
<reference evidence="2" key="1">
    <citation type="submission" date="2005-09" db="EMBL/GenBank/DDBJ databases">
        <authorList>
            <person name="Mural R.J."/>
            <person name="Li P.W."/>
            <person name="Adams M.D."/>
            <person name="Amanatides P.G."/>
            <person name="Baden-Tillson H."/>
            <person name="Barnstead M."/>
            <person name="Chin S.H."/>
            <person name="Dew I."/>
            <person name="Evans C.A."/>
            <person name="Ferriera S."/>
            <person name="Flanigan M."/>
            <person name="Fosler C."/>
            <person name="Glodek A."/>
            <person name="Gu Z."/>
            <person name="Holt R.A."/>
            <person name="Jennings D."/>
            <person name="Kraft C.L."/>
            <person name="Lu F."/>
            <person name="Nguyen T."/>
            <person name="Nusskern D.R."/>
            <person name="Pfannkoch C.M."/>
            <person name="Sitter C."/>
            <person name="Sutton G.G."/>
            <person name="Venter J.C."/>
            <person name="Wang Z."/>
            <person name="Woodage T."/>
            <person name="Zheng X.H."/>
            <person name="Zhong F."/>
        </authorList>
    </citation>
    <scope>NUCLEOTIDE SEQUENCE [LARGE SCALE GENOMIC DNA]</scope>
    <source>
        <strain>BN</strain>
        <strain evidence="2">Sprague-Dawley</strain>
    </source>
</reference>
<evidence type="ECO:0000313" key="2">
    <source>
        <dbReference type="Proteomes" id="UP000234681"/>
    </source>
</evidence>